<evidence type="ECO:0000256" key="2">
    <source>
        <dbReference type="SAM" id="Phobius"/>
    </source>
</evidence>
<evidence type="ECO:0000313" key="4">
    <source>
        <dbReference type="Proteomes" id="UP001146120"/>
    </source>
</evidence>
<name>A0AAV2YQH6_9STRA</name>
<protein>
    <submittedName>
        <fullName evidence="3">Uncharacterized protein</fullName>
    </submittedName>
</protein>
<dbReference type="Proteomes" id="UP001146120">
    <property type="component" value="Unassembled WGS sequence"/>
</dbReference>
<keyword evidence="4" id="KW-1185">Reference proteome</keyword>
<keyword evidence="2" id="KW-0812">Transmembrane</keyword>
<reference evidence="3" key="1">
    <citation type="submission" date="2022-11" db="EMBL/GenBank/DDBJ databases">
        <authorList>
            <person name="Morgan W.R."/>
            <person name="Tartar A."/>
        </authorList>
    </citation>
    <scope>NUCLEOTIDE SEQUENCE</scope>
    <source>
        <strain evidence="3">ARSEF 373</strain>
    </source>
</reference>
<keyword evidence="2" id="KW-0472">Membrane</keyword>
<dbReference type="AlphaFoldDB" id="A0AAV2YQH6"/>
<feature type="region of interest" description="Disordered" evidence="1">
    <location>
        <begin position="213"/>
        <end position="243"/>
    </location>
</feature>
<evidence type="ECO:0000256" key="1">
    <source>
        <dbReference type="SAM" id="MobiDB-lite"/>
    </source>
</evidence>
<organism evidence="3 4">
    <name type="scientific">Lagenidium giganteum</name>
    <dbReference type="NCBI Taxonomy" id="4803"/>
    <lineage>
        <taxon>Eukaryota</taxon>
        <taxon>Sar</taxon>
        <taxon>Stramenopiles</taxon>
        <taxon>Oomycota</taxon>
        <taxon>Peronosporomycetes</taxon>
        <taxon>Pythiales</taxon>
        <taxon>Pythiaceae</taxon>
    </lineage>
</organism>
<sequence length="243" mass="26554">MNAGLTSDVAIMRAAQPGDTCDLYNNGSARSCFDCLNAPLQDGTVCFLTDHGTCTNKTFSSTRQGGTLFRSHLDAYCLDNDVACHECMADSMNKSGSRTCRGENGCICLLWCQNSNRDPSSAPTSTHQDDIQHRFGAKSDDTWILVIAGAILILLVGFLVTKRLSEIRAGSTAATRFRRSRREIDGAQVKTLHLDGWHKMREALIEHERKQQACDGQTASPKQGAILPSIVELSQRSNPTSTQ</sequence>
<feature type="compositionally biased region" description="Polar residues" evidence="1">
    <location>
        <begin position="232"/>
        <end position="243"/>
    </location>
</feature>
<evidence type="ECO:0000313" key="3">
    <source>
        <dbReference type="EMBL" id="DAZ96917.1"/>
    </source>
</evidence>
<accession>A0AAV2YQH6</accession>
<comment type="caution">
    <text evidence="3">The sequence shown here is derived from an EMBL/GenBank/DDBJ whole genome shotgun (WGS) entry which is preliminary data.</text>
</comment>
<reference evidence="3" key="2">
    <citation type="journal article" date="2023" name="Microbiol Resour">
        <title>Decontamination and Annotation of the Draft Genome Sequence of the Oomycete Lagenidium giganteum ARSEF 373.</title>
        <authorList>
            <person name="Morgan W.R."/>
            <person name="Tartar A."/>
        </authorList>
    </citation>
    <scope>NUCLEOTIDE SEQUENCE</scope>
    <source>
        <strain evidence="3">ARSEF 373</strain>
    </source>
</reference>
<feature type="transmembrane region" description="Helical" evidence="2">
    <location>
        <begin position="142"/>
        <end position="161"/>
    </location>
</feature>
<proteinExistence type="predicted"/>
<dbReference type="EMBL" id="DAKRPA010000152">
    <property type="protein sequence ID" value="DAZ96917.1"/>
    <property type="molecule type" value="Genomic_DNA"/>
</dbReference>
<keyword evidence="2" id="KW-1133">Transmembrane helix</keyword>
<gene>
    <name evidence="3" type="ORF">N0F65_008928</name>
</gene>